<reference evidence="2 3" key="1">
    <citation type="journal article" date="2019" name="Int. J. Syst. Evol. Microbiol.">
        <title>The Global Catalogue of Microorganisms (GCM) 10K type strain sequencing project: providing services to taxonomists for standard genome sequencing and annotation.</title>
        <authorList>
            <consortium name="The Broad Institute Genomics Platform"/>
            <consortium name="The Broad Institute Genome Sequencing Center for Infectious Disease"/>
            <person name="Wu L."/>
            <person name="Ma J."/>
        </authorList>
    </citation>
    <scope>NUCLEOTIDE SEQUENCE [LARGE SCALE GENOMIC DNA]</scope>
    <source>
        <strain evidence="2 3">JCM 14969</strain>
    </source>
</reference>
<feature type="domain" description="VOC" evidence="1">
    <location>
        <begin position="3"/>
        <end position="108"/>
    </location>
</feature>
<dbReference type="RefSeq" id="WP_344219633.1">
    <property type="nucleotide sequence ID" value="NZ_BAAAOS010000047.1"/>
</dbReference>
<dbReference type="SUPFAM" id="SSF54593">
    <property type="entry name" value="Glyoxalase/Bleomycin resistance protein/Dihydroxybiphenyl dioxygenase"/>
    <property type="match status" value="1"/>
</dbReference>
<evidence type="ECO:0000313" key="2">
    <source>
        <dbReference type="EMBL" id="GAA1597312.1"/>
    </source>
</evidence>
<sequence length="116" mass="12823">MINGAHVIIYSQDAEADRVFLRDVLGYTHVDAGRGWLTFKLPPAEVAVHPTDGRESHELFLMCDDITQTVADLTARGVEFPDPPQEQGWGILTTIRLPGGGNLGLYQPHHETAYNL</sequence>
<organism evidence="2 3">
    <name type="scientific">Kribbella sancticallisti</name>
    <dbReference type="NCBI Taxonomy" id="460087"/>
    <lineage>
        <taxon>Bacteria</taxon>
        <taxon>Bacillati</taxon>
        <taxon>Actinomycetota</taxon>
        <taxon>Actinomycetes</taxon>
        <taxon>Propionibacteriales</taxon>
        <taxon>Kribbellaceae</taxon>
        <taxon>Kribbella</taxon>
    </lineage>
</organism>
<protein>
    <recommendedName>
        <fullName evidence="1">VOC domain-containing protein</fullName>
    </recommendedName>
</protein>
<dbReference type="InterPro" id="IPR004360">
    <property type="entry name" value="Glyas_Fos-R_dOase_dom"/>
</dbReference>
<dbReference type="Pfam" id="PF00903">
    <property type="entry name" value="Glyoxalase"/>
    <property type="match status" value="1"/>
</dbReference>
<gene>
    <name evidence="2" type="ORF">GCM10009789_59070</name>
</gene>
<dbReference type="InterPro" id="IPR037523">
    <property type="entry name" value="VOC_core"/>
</dbReference>
<dbReference type="Gene3D" id="3.10.180.10">
    <property type="entry name" value="2,3-Dihydroxybiphenyl 1,2-Dioxygenase, domain 1"/>
    <property type="match status" value="1"/>
</dbReference>
<dbReference type="EMBL" id="BAAAOS010000047">
    <property type="protein sequence ID" value="GAA1597312.1"/>
    <property type="molecule type" value="Genomic_DNA"/>
</dbReference>
<dbReference type="InterPro" id="IPR029068">
    <property type="entry name" value="Glyas_Bleomycin-R_OHBP_Dase"/>
</dbReference>
<proteinExistence type="predicted"/>
<name>A0ABN2E700_9ACTN</name>
<keyword evidence="3" id="KW-1185">Reference proteome</keyword>
<accession>A0ABN2E700</accession>
<evidence type="ECO:0000259" key="1">
    <source>
        <dbReference type="PROSITE" id="PS51819"/>
    </source>
</evidence>
<dbReference type="PROSITE" id="PS51819">
    <property type="entry name" value="VOC"/>
    <property type="match status" value="1"/>
</dbReference>
<dbReference type="Proteomes" id="UP001500393">
    <property type="component" value="Unassembled WGS sequence"/>
</dbReference>
<comment type="caution">
    <text evidence="2">The sequence shown here is derived from an EMBL/GenBank/DDBJ whole genome shotgun (WGS) entry which is preliminary data.</text>
</comment>
<evidence type="ECO:0000313" key="3">
    <source>
        <dbReference type="Proteomes" id="UP001500393"/>
    </source>
</evidence>